<dbReference type="Pfam" id="PF12804">
    <property type="entry name" value="NTP_transf_3"/>
    <property type="match status" value="1"/>
</dbReference>
<dbReference type="EMBL" id="LGBR01000001">
    <property type="protein sequence ID" value="KOY51911.1"/>
    <property type="molecule type" value="Genomic_DNA"/>
</dbReference>
<feature type="domain" description="MobA-like NTP transferase" evidence="1">
    <location>
        <begin position="6"/>
        <end position="168"/>
    </location>
</feature>
<dbReference type="InterPro" id="IPR025877">
    <property type="entry name" value="MobA-like_NTP_Trfase"/>
</dbReference>
<organism evidence="2 4">
    <name type="scientific">Polaribacter dokdonensis DSW-5</name>
    <dbReference type="NCBI Taxonomy" id="1300348"/>
    <lineage>
        <taxon>Bacteria</taxon>
        <taxon>Pseudomonadati</taxon>
        <taxon>Bacteroidota</taxon>
        <taxon>Flavobacteriia</taxon>
        <taxon>Flavobacteriales</taxon>
        <taxon>Flavobacteriaceae</taxon>
    </lineage>
</organism>
<dbReference type="STRING" id="1300348.I602_1471"/>
<keyword evidence="5" id="KW-1185">Reference proteome</keyword>
<keyword evidence="3" id="KW-0548">Nucleotidyltransferase</keyword>
<dbReference type="OrthoDB" id="9779263at2"/>
<dbReference type="SUPFAM" id="SSF53448">
    <property type="entry name" value="Nucleotide-diphospho-sugar transferases"/>
    <property type="match status" value="1"/>
</dbReference>
<keyword evidence="3" id="KW-0808">Transferase</keyword>
<dbReference type="CDD" id="cd04182">
    <property type="entry name" value="GT_2_like_f"/>
    <property type="match status" value="1"/>
</dbReference>
<dbReference type="InterPro" id="IPR029044">
    <property type="entry name" value="Nucleotide-diphossugar_trans"/>
</dbReference>
<reference evidence="3 5" key="2">
    <citation type="submission" date="2016-10" db="EMBL/GenBank/DDBJ databases">
        <authorList>
            <person name="Varghese N."/>
            <person name="Submissions S."/>
        </authorList>
    </citation>
    <scope>NUCLEOTIDE SEQUENCE [LARGE SCALE GENOMIC DNA]</scope>
    <source>
        <strain evidence="3 5">DSW-5</strain>
    </source>
</reference>
<dbReference type="GO" id="GO:0016779">
    <property type="term" value="F:nucleotidyltransferase activity"/>
    <property type="evidence" value="ECO:0007669"/>
    <property type="project" value="UniProtKB-KW"/>
</dbReference>
<dbReference type="AlphaFoldDB" id="A0A0M9CG20"/>
<dbReference type="PANTHER" id="PTHR43777:SF1">
    <property type="entry name" value="MOLYBDENUM COFACTOR CYTIDYLYLTRANSFERASE"/>
    <property type="match status" value="1"/>
</dbReference>
<evidence type="ECO:0000313" key="3">
    <source>
        <dbReference type="EMBL" id="SEE00012.1"/>
    </source>
</evidence>
<accession>A0A0M9CG20</accession>
<dbReference type="PANTHER" id="PTHR43777">
    <property type="entry name" value="MOLYBDENUM COFACTOR CYTIDYLYLTRANSFERASE"/>
    <property type="match status" value="1"/>
</dbReference>
<name>A0A0M9CG20_9FLAO</name>
<dbReference type="Proteomes" id="UP000037716">
    <property type="component" value="Unassembled WGS sequence"/>
</dbReference>
<evidence type="ECO:0000313" key="5">
    <source>
        <dbReference type="Proteomes" id="UP000183071"/>
    </source>
</evidence>
<reference evidence="2 4" key="1">
    <citation type="submission" date="2015-07" db="EMBL/GenBank/DDBJ databases">
        <title>Genome of Polaribacter dokdonenesis DSW-5, isolated from seawater off Dokdo in Korea.</title>
        <authorList>
            <person name="Yoon K."/>
            <person name="Song J.Y."/>
            <person name="Kim J.F."/>
        </authorList>
    </citation>
    <scope>NUCLEOTIDE SEQUENCE [LARGE SCALE GENOMIC DNA]</scope>
    <source>
        <strain evidence="2 4">DSW-5</strain>
    </source>
</reference>
<dbReference type="RefSeq" id="WP_053974055.1">
    <property type="nucleotide sequence ID" value="NZ_FNUE01000001.1"/>
</dbReference>
<proteinExistence type="predicted"/>
<evidence type="ECO:0000259" key="1">
    <source>
        <dbReference type="Pfam" id="PF12804"/>
    </source>
</evidence>
<sequence>MSIAILVLAAGKSTRMQSIKQLEKVGNKTLLNITLEKANQLQKSNIYCVLGANASLIKKSIVFHNIQTISNDKYTKGLSTSIIAGLKYFEEHDLNFDAVFILLADQPAIDEEYLSSMKNLHLNNPSKIIATQYKAHFGVPVIIPKTYFKSLLTINGDKGAKSFINEHKTEVLSSNLQTNNIDIDTQEELKLYRKSILK</sequence>
<gene>
    <name evidence="2" type="ORF">I602_1471</name>
    <name evidence="3" type="ORF">SAMN05444353_0297</name>
</gene>
<evidence type="ECO:0000313" key="2">
    <source>
        <dbReference type="EMBL" id="KOY51911.1"/>
    </source>
</evidence>
<dbReference type="EMBL" id="FNUE01000001">
    <property type="protein sequence ID" value="SEE00012.1"/>
    <property type="molecule type" value="Genomic_DNA"/>
</dbReference>
<dbReference type="Proteomes" id="UP000183071">
    <property type="component" value="Unassembled WGS sequence"/>
</dbReference>
<dbReference type="Gene3D" id="3.90.550.10">
    <property type="entry name" value="Spore Coat Polysaccharide Biosynthesis Protein SpsA, Chain A"/>
    <property type="match status" value="1"/>
</dbReference>
<dbReference type="PATRIC" id="fig|1300348.6.peg.1470"/>
<evidence type="ECO:0000313" key="4">
    <source>
        <dbReference type="Proteomes" id="UP000037716"/>
    </source>
</evidence>
<protein>
    <submittedName>
        <fullName evidence="3">Molybdenum cofactor cytidylyltransferase</fullName>
    </submittedName>
</protein>
<comment type="caution">
    <text evidence="2">The sequence shown here is derived from an EMBL/GenBank/DDBJ whole genome shotgun (WGS) entry which is preliminary data.</text>
</comment>